<dbReference type="OrthoDB" id="278430at2759"/>
<dbReference type="PANTHER" id="PTHR15672">
    <property type="entry name" value="CAMP-REGULATED PHOSPHOPROTEIN 21 RELATED R3H DOMAIN CONTAINING PROTEIN"/>
    <property type="match status" value="1"/>
</dbReference>
<dbReference type="InterPro" id="IPR001374">
    <property type="entry name" value="R3H_dom"/>
</dbReference>
<dbReference type="PROSITE" id="PS51673">
    <property type="entry name" value="SUZ"/>
    <property type="match status" value="1"/>
</dbReference>
<dbReference type="CDD" id="cd02642">
    <property type="entry name" value="R3H_encore_like"/>
    <property type="match status" value="1"/>
</dbReference>
<evidence type="ECO:0000256" key="2">
    <source>
        <dbReference type="SAM" id="MobiDB-lite"/>
    </source>
</evidence>
<dbReference type="Pfam" id="PF01424">
    <property type="entry name" value="R3H"/>
    <property type="match status" value="1"/>
</dbReference>
<dbReference type="AlphaFoldDB" id="A0A1Q3CSK0"/>
<gene>
    <name evidence="5" type="ORF">CFOL_v3_26606</name>
</gene>
<feature type="domain" description="SUZ" evidence="4">
    <location>
        <begin position="112"/>
        <end position="178"/>
    </location>
</feature>
<reference evidence="6" key="1">
    <citation type="submission" date="2016-04" db="EMBL/GenBank/DDBJ databases">
        <title>Cephalotus genome sequencing.</title>
        <authorList>
            <person name="Fukushima K."/>
            <person name="Hasebe M."/>
            <person name="Fang X."/>
        </authorList>
    </citation>
    <scope>NUCLEOTIDE SEQUENCE [LARGE SCALE GENOMIC DNA]</scope>
    <source>
        <strain evidence="6">cv. St1</strain>
    </source>
</reference>
<dbReference type="PROSITE" id="PS51061">
    <property type="entry name" value="R3H"/>
    <property type="match status" value="1"/>
</dbReference>
<dbReference type="Pfam" id="PF12752">
    <property type="entry name" value="SUZ"/>
    <property type="match status" value="1"/>
</dbReference>
<feature type="region of interest" description="Disordered" evidence="2">
    <location>
        <begin position="259"/>
        <end position="294"/>
    </location>
</feature>
<feature type="compositionally biased region" description="Basic and acidic residues" evidence="2">
    <location>
        <begin position="215"/>
        <end position="228"/>
    </location>
</feature>
<keyword evidence="6" id="KW-1185">Reference proteome</keyword>
<dbReference type="GO" id="GO:0003676">
    <property type="term" value="F:nucleic acid binding"/>
    <property type="evidence" value="ECO:0007669"/>
    <property type="project" value="UniProtKB-UniRule"/>
</dbReference>
<dbReference type="InterPro" id="IPR036867">
    <property type="entry name" value="R3H_dom_sf"/>
</dbReference>
<evidence type="ECO:0000256" key="1">
    <source>
        <dbReference type="ARBA" id="ARBA00022553"/>
    </source>
</evidence>
<dbReference type="Gene3D" id="3.30.1370.50">
    <property type="entry name" value="R3H-like domain"/>
    <property type="match status" value="1"/>
</dbReference>
<evidence type="ECO:0000259" key="4">
    <source>
        <dbReference type="PROSITE" id="PS51673"/>
    </source>
</evidence>
<comment type="caution">
    <text evidence="5">The sequence shown here is derived from an EMBL/GenBank/DDBJ whole genome shotgun (WGS) entry which is preliminary data.</text>
</comment>
<feature type="compositionally biased region" description="Polar residues" evidence="2">
    <location>
        <begin position="259"/>
        <end position="269"/>
    </location>
</feature>
<feature type="domain" description="R3H" evidence="3">
    <location>
        <begin position="43"/>
        <end position="109"/>
    </location>
</feature>
<protein>
    <submittedName>
        <fullName evidence="5">R3H domain-containing protein/SUZ domain-containing protein</fullName>
    </submittedName>
</protein>
<evidence type="ECO:0000259" key="3">
    <source>
        <dbReference type="PROSITE" id="PS51061"/>
    </source>
</evidence>
<dbReference type="InParanoid" id="A0A1Q3CSK0"/>
<evidence type="ECO:0000313" key="5">
    <source>
        <dbReference type="EMBL" id="GAV83155.1"/>
    </source>
</evidence>
<feature type="region of interest" description="Disordered" evidence="2">
    <location>
        <begin position="208"/>
        <end position="228"/>
    </location>
</feature>
<dbReference type="InterPro" id="IPR024771">
    <property type="entry name" value="SUZ"/>
</dbReference>
<dbReference type="EMBL" id="BDDD01002805">
    <property type="protein sequence ID" value="GAV83155.1"/>
    <property type="molecule type" value="Genomic_DNA"/>
</dbReference>
<organism evidence="5 6">
    <name type="scientific">Cephalotus follicularis</name>
    <name type="common">Albany pitcher plant</name>
    <dbReference type="NCBI Taxonomy" id="3775"/>
    <lineage>
        <taxon>Eukaryota</taxon>
        <taxon>Viridiplantae</taxon>
        <taxon>Streptophyta</taxon>
        <taxon>Embryophyta</taxon>
        <taxon>Tracheophyta</taxon>
        <taxon>Spermatophyta</taxon>
        <taxon>Magnoliopsida</taxon>
        <taxon>eudicotyledons</taxon>
        <taxon>Gunneridae</taxon>
        <taxon>Pentapetalae</taxon>
        <taxon>rosids</taxon>
        <taxon>fabids</taxon>
        <taxon>Oxalidales</taxon>
        <taxon>Cephalotaceae</taxon>
        <taxon>Cephalotus</taxon>
    </lineage>
</organism>
<dbReference type="SUPFAM" id="SSF82708">
    <property type="entry name" value="R3H domain"/>
    <property type="match status" value="1"/>
</dbReference>
<feature type="non-terminal residue" evidence="5">
    <location>
        <position position="1"/>
    </location>
</feature>
<dbReference type="SMART" id="SM00393">
    <property type="entry name" value="R3H"/>
    <property type="match status" value="1"/>
</dbReference>
<sequence>EQAYYRTLKDSILKRILTSSSSLLPQFLVEELAYLVKDNLQCKHLVLSMEEAFINFLQDDHTISQGVLELEPMSSYNRLLLHRLADIFGFAHESVGEGEDRHLVLERCPETSIPSILVSDIVYQYDKPLSPMESHRLLRRKDSPPALKTKLPSLGQHTFEERDAAYRAARERIFSIDVVEIRDSSKQKPKHIPVVARRMIAHALGKNINPSSHDVTVRDSEEHEGKTEKLNLQYKDSVDPKVHEETIFPPCQNINLFGSNHSSNVSQEPAESRCPNVSESGSGRSKNGSNNDLKKENLGAAKRLFAHALGLHTSKDGFLSKCKQTVKDGSRG</sequence>
<proteinExistence type="predicted"/>
<evidence type="ECO:0000313" key="6">
    <source>
        <dbReference type="Proteomes" id="UP000187406"/>
    </source>
</evidence>
<dbReference type="Proteomes" id="UP000187406">
    <property type="component" value="Unassembled WGS sequence"/>
</dbReference>
<name>A0A1Q3CSK0_CEPFO</name>
<dbReference type="PANTHER" id="PTHR15672:SF25">
    <property type="entry name" value="OS01G0100600 PROTEIN"/>
    <property type="match status" value="1"/>
</dbReference>
<feature type="compositionally biased region" description="Low complexity" evidence="2">
    <location>
        <begin position="278"/>
        <end position="291"/>
    </location>
</feature>
<accession>A0A1Q3CSK0</accession>
<keyword evidence="1" id="KW-0597">Phosphoprotein</keyword>
<dbReference type="InterPro" id="IPR051937">
    <property type="entry name" value="R3H_domain_containing"/>
</dbReference>